<sequence length="563" mass="62755">MHSYVRPDQFVLLRLPNELTRIQKVTPNTMIYLGKFGSFPANQIIGRPFYLTFDILESSDEKDGSCLRVVPAAELHAESLIAEGEADGDEPETNPDGTPLRTNREIVDDASTQKLTWAEIEALKKEAGGSGREIIAKILDSHTAIDQKTAFSLAKYTLRKRRKYMKRFTVLPLDVSHLTNYMMQDNKDAAKIMEMRDECIGLVGCWGNVHHSGATSIEQMVGSRPNGRYLVVDDTGGLLVAAMAERMGILYPHDGENYEEDETAPAEQSQAATTEDNAATQRPSRPSQMSATENTITLIHPHKQPNLSLLKFFGYEPHDPSETHPLYTNLKTVSWLQLLEPSSDLLYTEEPETLTEEELSNMKTSRRSQYYRKRSRWARVKAAVDETHAGGFDGLIVATLMDPETVLKHTVPLLTGSASVAVYSPTIEPLTNLMDLYSTARKTAYINRKQELKQQQLQSTDSEKNGDDFPELDEEFGLNPTLLLASALETSRVRHWQVLPGRTHPLMSGRGGAEGYIFHATRALPTEREIQAAGNPSRKRRKVATSTSTPADSASGMDVEMKS</sequence>
<reference evidence="8 9" key="1">
    <citation type="submission" date="2020-01" db="EMBL/GenBank/DDBJ databases">
        <title>Aspergillus terreus IFO 6365 whole genome shotgun sequence.</title>
        <authorList>
            <person name="Kanamasa S."/>
            <person name="Takahashi H."/>
        </authorList>
    </citation>
    <scope>NUCLEOTIDE SEQUENCE [LARGE SCALE GENOMIC DNA]</scope>
    <source>
        <strain evidence="8 9">IFO 6365</strain>
    </source>
</reference>
<keyword evidence="9" id="KW-1185">Reference proteome</keyword>
<evidence type="ECO:0000256" key="5">
    <source>
        <dbReference type="ARBA" id="ARBA00023242"/>
    </source>
</evidence>
<proteinExistence type="inferred from homology"/>
<evidence type="ECO:0000256" key="2">
    <source>
        <dbReference type="ARBA" id="ARBA00008320"/>
    </source>
</evidence>
<protein>
    <recommendedName>
        <fullName evidence="3">tRNA (adenine(58)-N(1))-methyltransferase non-catalytic subunit TRM6</fullName>
    </recommendedName>
    <alternativeName>
        <fullName evidence="6">tRNA(m1A58)-methyltransferase subunit TRM6</fullName>
    </alternativeName>
</protein>
<feature type="region of interest" description="Disordered" evidence="7">
    <location>
        <begin position="452"/>
        <end position="472"/>
    </location>
</feature>
<comment type="subcellular location">
    <subcellularLocation>
        <location evidence="1">Nucleus</location>
    </subcellularLocation>
</comment>
<dbReference type="VEuPathDB" id="FungiDB:ATEG_09805"/>
<evidence type="ECO:0000313" key="9">
    <source>
        <dbReference type="Proteomes" id="UP000452235"/>
    </source>
</evidence>
<dbReference type="GO" id="GO:0030488">
    <property type="term" value="P:tRNA methylation"/>
    <property type="evidence" value="ECO:0007669"/>
    <property type="project" value="InterPro"/>
</dbReference>
<dbReference type="Proteomes" id="UP000452235">
    <property type="component" value="Unassembled WGS sequence"/>
</dbReference>
<evidence type="ECO:0000256" key="7">
    <source>
        <dbReference type="SAM" id="MobiDB-lite"/>
    </source>
</evidence>
<feature type="compositionally biased region" description="Acidic residues" evidence="7">
    <location>
        <begin position="84"/>
        <end position="93"/>
    </location>
</feature>
<organism evidence="8 9">
    <name type="scientific">Aspergillus terreus</name>
    <dbReference type="NCBI Taxonomy" id="33178"/>
    <lineage>
        <taxon>Eukaryota</taxon>
        <taxon>Fungi</taxon>
        <taxon>Dikarya</taxon>
        <taxon>Ascomycota</taxon>
        <taxon>Pezizomycotina</taxon>
        <taxon>Eurotiomycetes</taxon>
        <taxon>Eurotiomycetidae</taxon>
        <taxon>Eurotiales</taxon>
        <taxon>Aspergillaceae</taxon>
        <taxon>Aspergillus</taxon>
        <taxon>Aspergillus subgen. Circumdati</taxon>
    </lineage>
</organism>
<dbReference type="EMBL" id="BLJY01000013">
    <property type="protein sequence ID" value="GFF20978.1"/>
    <property type="molecule type" value="Genomic_DNA"/>
</dbReference>
<keyword evidence="8" id="KW-0489">Methyltransferase</keyword>
<keyword evidence="8" id="KW-0808">Transferase</keyword>
<gene>
    <name evidence="8" type="ORF">ATEIFO6365_0013031200</name>
</gene>
<name>A0A5M3ZFN9_ASPTE</name>
<dbReference type="InterPro" id="IPR017423">
    <property type="entry name" value="TRM6"/>
</dbReference>
<feature type="region of interest" description="Disordered" evidence="7">
    <location>
        <begin position="255"/>
        <end position="290"/>
    </location>
</feature>
<feature type="region of interest" description="Disordered" evidence="7">
    <location>
        <begin position="531"/>
        <end position="563"/>
    </location>
</feature>
<comment type="caution">
    <text evidence="8">The sequence shown here is derived from an EMBL/GenBank/DDBJ whole genome shotgun (WGS) entry which is preliminary data.</text>
</comment>
<dbReference type="AlphaFoldDB" id="A0A5M3ZFN9"/>
<dbReference type="GO" id="GO:0031515">
    <property type="term" value="C:tRNA (m1A) methyltransferase complex"/>
    <property type="evidence" value="ECO:0007669"/>
    <property type="project" value="InterPro"/>
</dbReference>
<dbReference type="Pfam" id="PF04189">
    <property type="entry name" value="Gcd10p"/>
    <property type="match status" value="1"/>
</dbReference>
<evidence type="ECO:0000256" key="4">
    <source>
        <dbReference type="ARBA" id="ARBA00022694"/>
    </source>
</evidence>
<dbReference type="GO" id="GO:0008168">
    <property type="term" value="F:methyltransferase activity"/>
    <property type="evidence" value="ECO:0007669"/>
    <property type="project" value="UniProtKB-KW"/>
</dbReference>
<evidence type="ECO:0000256" key="1">
    <source>
        <dbReference type="ARBA" id="ARBA00004123"/>
    </source>
</evidence>
<dbReference type="OrthoDB" id="10254665at2759"/>
<feature type="compositionally biased region" description="Low complexity" evidence="7">
    <location>
        <begin position="544"/>
        <end position="555"/>
    </location>
</feature>
<dbReference type="PANTHER" id="PTHR12945:SF0">
    <property type="entry name" value="TRNA (ADENINE(58)-N(1))-METHYLTRANSFERASE NON-CATALYTIC SUBUNIT TRM6"/>
    <property type="match status" value="1"/>
</dbReference>
<evidence type="ECO:0000256" key="6">
    <source>
        <dbReference type="ARBA" id="ARBA00032319"/>
    </source>
</evidence>
<accession>A0A5M3ZFN9</accession>
<evidence type="ECO:0000256" key="3">
    <source>
        <dbReference type="ARBA" id="ARBA00021704"/>
    </source>
</evidence>
<feature type="region of interest" description="Disordered" evidence="7">
    <location>
        <begin position="82"/>
        <end position="102"/>
    </location>
</feature>
<dbReference type="GO" id="GO:0005634">
    <property type="term" value="C:nucleus"/>
    <property type="evidence" value="ECO:0007669"/>
    <property type="project" value="UniProtKB-SubCell"/>
</dbReference>
<keyword evidence="4" id="KW-0819">tRNA processing</keyword>
<comment type="similarity">
    <text evidence="2">Belongs to the TRM6/GCD10 family.</text>
</comment>
<keyword evidence="5" id="KW-0539">Nucleus</keyword>
<evidence type="ECO:0000313" key="8">
    <source>
        <dbReference type="EMBL" id="GFF20978.1"/>
    </source>
</evidence>
<feature type="compositionally biased region" description="Polar residues" evidence="7">
    <location>
        <begin position="266"/>
        <end position="290"/>
    </location>
</feature>
<dbReference type="PANTHER" id="PTHR12945">
    <property type="entry name" value="TRANSLATION INITIATION FACTOR EIF3-RELATED"/>
    <property type="match status" value="1"/>
</dbReference>